<comment type="similarity">
    <text evidence="4">Belongs to the glycosyltransferase 13 family.</text>
</comment>
<evidence type="ECO:0000256" key="7">
    <source>
        <dbReference type="ARBA" id="ARBA00022692"/>
    </source>
</evidence>
<dbReference type="GO" id="GO:0000139">
    <property type="term" value="C:Golgi membrane"/>
    <property type="evidence" value="ECO:0007669"/>
    <property type="project" value="UniProtKB-SubCell"/>
</dbReference>
<comment type="subcellular location">
    <subcellularLocation>
        <location evidence="2">Golgi apparatus membrane</location>
        <topology evidence="2">Single-pass type II membrane protein</topology>
    </subcellularLocation>
</comment>
<keyword evidence="17" id="KW-0175">Coiled coil</keyword>
<evidence type="ECO:0000256" key="1">
    <source>
        <dbReference type="ARBA" id="ARBA00001936"/>
    </source>
</evidence>
<keyword evidence="8" id="KW-0479">Metal-binding</keyword>
<gene>
    <name evidence="19" type="primary">gnt3</name>
    <name evidence="19" type="ORF">DFA_02421</name>
</gene>
<dbReference type="STRING" id="1054147.F4PZE4"/>
<dbReference type="Gene3D" id="3.10.180.20">
    <property type="entry name" value="N-Acetylglucosaminyltransferase I, Domain 2"/>
    <property type="match status" value="1"/>
</dbReference>
<comment type="pathway">
    <text evidence="3">Protein modification; protein glycosylation.</text>
</comment>
<keyword evidence="11" id="KW-0333">Golgi apparatus</keyword>
<dbReference type="EMBL" id="GL883016">
    <property type="protein sequence ID" value="EGG19173.1"/>
    <property type="molecule type" value="Genomic_DNA"/>
</dbReference>
<dbReference type="InterPro" id="IPR052261">
    <property type="entry name" value="Glycosyltransferase_13"/>
</dbReference>
<keyword evidence="12 18" id="KW-0472">Membrane</keyword>
<evidence type="ECO:0000256" key="3">
    <source>
        <dbReference type="ARBA" id="ARBA00004922"/>
    </source>
</evidence>
<evidence type="ECO:0000256" key="9">
    <source>
        <dbReference type="ARBA" id="ARBA00022968"/>
    </source>
</evidence>
<evidence type="ECO:0000256" key="12">
    <source>
        <dbReference type="ARBA" id="ARBA00023136"/>
    </source>
</evidence>
<evidence type="ECO:0000256" key="4">
    <source>
        <dbReference type="ARBA" id="ARBA00006492"/>
    </source>
</evidence>
<comment type="catalytic activity">
    <reaction evidence="16">
        <text>N(4)-(alpha-D-Man-(1-&gt;3)-[alpha-D-Man-(1-&gt;3)-[alpha-D-Man-(1-&gt;6)]-alpha-D-Man-(1-&gt;6)]-beta-D-Man-(1-&gt;4)-beta-D-GlcNAc-(1-&gt;4)-beta-D-GlcNAc)-L-asparaginyl-[protein] (N-glucan mannose isomer 5A1,2) + UDP-N-acetyl-alpha-D-glucosamine = N(4)-{beta-D-GlcNAc-(1-&gt;2)-alpha-D-Man-(1-&gt;3)-[alpha-D-Man-(1-&gt;3)-[alpha-D-Man-(1-&gt;6)]-alpha-D-Man-(1-&gt;6)]-beta-D-Man-(1-&gt;4)-beta-D-GlcNAc-(1-&gt;4)-beta-D-GlcNAc}-L-asparaginyl-[protein] + UDP + H(+)</text>
        <dbReference type="Rhea" id="RHEA:11456"/>
        <dbReference type="Rhea" id="RHEA-COMP:14367"/>
        <dbReference type="Rhea" id="RHEA-COMP:14368"/>
        <dbReference type="ChEBI" id="CHEBI:15378"/>
        <dbReference type="ChEBI" id="CHEBI:57705"/>
        <dbReference type="ChEBI" id="CHEBI:58223"/>
        <dbReference type="ChEBI" id="CHEBI:59087"/>
        <dbReference type="ChEBI" id="CHEBI:60625"/>
        <dbReference type="EC" id="2.4.1.101"/>
    </reaction>
</comment>
<reference evidence="20" key="1">
    <citation type="journal article" date="2011" name="Genome Res.">
        <title>Phylogeny-wide analysis of social amoeba genomes highlights ancient origins for complex intercellular communication.</title>
        <authorList>
            <person name="Heidel A.J."/>
            <person name="Lawal H.M."/>
            <person name="Felder M."/>
            <person name="Schilde C."/>
            <person name="Helps N.R."/>
            <person name="Tunggal B."/>
            <person name="Rivero F."/>
            <person name="John U."/>
            <person name="Schleicher M."/>
            <person name="Eichinger L."/>
            <person name="Platzer M."/>
            <person name="Noegel A.A."/>
            <person name="Schaap P."/>
            <person name="Gloeckner G."/>
        </authorList>
    </citation>
    <scope>NUCLEOTIDE SEQUENCE [LARGE SCALE GENOMIC DNA]</scope>
    <source>
        <strain evidence="20">SH3</strain>
    </source>
</reference>
<name>F4PZE4_CACFS</name>
<keyword evidence="6 19" id="KW-0808">Transferase</keyword>
<evidence type="ECO:0000256" key="18">
    <source>
        <dbReference type="SAM" id="Phobius"/>
    </source>
</evidence>
<dbReference type="GO" id="GO:0046872">
    <property type="term" value="F:metal ion binding"/>
    <property type="evidence" value="ECO:0007669"/>
    <property type="project" value="UniProtKB-KW"/>
</dbReference>
<keyword evidence="13" id="KW-0464">Manganese</keyword>
<feature type="transmembrane region" description="Helical" evidence="18">
    <location>
        <begin position="7"/>
        <end position="27"/>
    </location>
</feature>
<evidence type="ECO:0000256" key="10">
    <source>
        <dbReference type="ARBA" id="ARBA00022989"/>
    </source>
</evidence>
<feature type="coiled-coil region" evidence="17">
    <location>
        <begin position="94"/>
        <end position="121"/>
    </location>
</feature>
<organism evidence="19 20">
    <name type="scientific">Cavenderia fasciculata</name>
    <name type="common">Slime mold</name>
    <name type="synonym">Dictyostelium fasciculatum</name>
    <dbReference type="NCBI Taxonomy" id="261658"/>
    <lineage>
        <taxon>Eukaryota</taxon>
        <taxon>Amoebozoa</taxon>
        <taxon>Evosea</taxon>
        <taxon>Eumycetozoa</taxon>
        <taxon>Dictyostelia</taxon>
        <taxon>Acytosteliales</taxon>
        <taxon>Cavenderiaceae</taxon>
        <taxon>Cavenderia</taxon>
    </lineage>
</organism>
<dbReference type="AlphaFoldDB" id="F4PZE4"/>
<dbReference type="EC" id="2.4.1.101" evidence="14"/>
<evidence type="ECO:0000256" key="8">
    <source>
        <dbReference type="ARBA" id="ARBA00022723"/>
    </source>
</evidence>
<dbReference type="SUPFAM" id="SSF53448">
    <property type="entry name" value="Nucleotide-diphospho-sugar transferases"/>
    <property type="match status" value="1"/>
</dbReference>
<evidence type="ECO:0000313" key="19">
    <source>
        <dbReference type="EMBL" id="EGG19173.1"/>
    </source>
</evidence>
<proteinExistence type="inferred from homology"/>
<evidence type="ECO:0000256" key="11">
    <source>
        <dbReference type="ARBA" id="ARBA00023034"/>
    </source>
</evidence>
<evidence type="ECO:0000256" key="15">
    <source>
        <dbReference type="ARBA" id="ARBA00041712"/>
    </source>
</evidence>
<evidence type="ECO:0000256" key="6">
    <source>
        <dbReference type="ARBA" id="ARBA00022679"/>
    </source>
</evidence>
<dbReference type="PANTHER" id="PTHR10468">
    <property type="entry name" value="PROTEIN O-LINKED-MANNOSE BETA-1,2-N-ACETYLGLUCOSAMINYLTRANSFERASE 1/ALPHA-1,3-MANNOSYL-GLYCOPROTEIN 2-BETA-N-ACETYLGLUCOSAMINYLTRANSFERASE"/>
    <property type="match status" value="1"/>
</dbReference>
<dbReference type="Pfam" id="PF03071">
    <property type="entry name" value="GNT-I"/>
    <property type="match status" value="1"/>
</dbReference>
<dbReference type="Proteomes" id="UP000007797">
    <property type="component" value="Unassembled WGS sequence"/>
</dbReference>
<dbReference type="OMA" id="KGYDLSW"/>
<dbReference type="RefSeq" id="XP_004366806.1">
    <property type="nucleotide sequence ID" value="XM_004366749.1"/>
</dbReference>
<protein>
    <recommendedName>
        <fullName evidence="14">alpha-1,3-mannosyl-glycoprotein 2-beta-N-acetylglucosaminyltransferase</fullName>
        <ecNumber evidence="14">2.4.1.101</ecNumber>
    </recommendedName>
    <alternativeName>
        <fullName evidence="15">N-glycosyl-oligosaccharide-glycoprotein N-acetylglucosaminyltransferase I</fullName>
    </alternativeName>
</protein>
<dbReference type="GeneID" id="14871109"/>
<keyword evidence="20" id="KW-1185">Reference proteome</keyword>
<dbReference type="UniPathway" id="UPA00378"/>
<keyword evidence="7 18" id="KW-0812">Transmembrane</keyword>
<evidence type="ECO:0000256" key="2">
    <source>
        <dbReference type="ARBA" id="ARBA00004323"/>
    </source>
</evidence>
<dbReference type="InterPro" id="IPR004139">
    <property type="entry name" value="Glyco_trans_13"/>
</dbReference>
<sequence length="473" mass="56204">MVNNQTIRILISVLIIVSLFIYMMMMINDRDGEIEILKNDAAEIRLELIERADYIRTAEEERQHLDVMQYQKSQALFQANATAHTRLENMLKLLNDQTRTAQFLEHDVQRLEELYRRVVESQMILERKASELEHAIVPIVVLTCNRSFYLSKCLTALEKSRNQSTLPRHYHPIIVSQDCDDMLTDNILYRDDDEFLAMDLVAWRHPNRTKLLYPYQSISRHYRWVLEEVFKLGYSTAIIIEDDLQVSPDFISYFDRMHPLLLDSKQNLFCVSAWNDFGQYNTLPAQPETVLDQFRRTDFFPGLGWMLTRTFWLEIRDHWPESYWDEYLRQKNITHGRHCIYPDIPRVKNLGELGTSGETIFNNHLSKMISNNITINYQNISIFNLFNENYKKEFEKEFTVARYIQFYEIETFKLKNETLKVFYTSVPDYSHYANIMGILNDTREGIPRSSYNNIVRIYYKSNILFLAPINSFG</sequence>
<evidence type="ECO:0000256" key="5">
    <source>
        <dbReference type="ARBA" id="ARBA00022676"/>
    </source>
</evidence>
<dbReference type="KEGG" id="dfa:DFA_02421"/>
<keyword evidence="9" id="KW-0735">Signal-anchor</keyword>
<keyword evidence="5" id="KW-0328">Glycosyltransferase</keyword>
<dbReference type="Gene3D" id="3.90.550.10">
    <property type="entry name" value="Spore Coat Polysaccharide Biosynthesis Protein SpsA, Chain A"/>
    <property type="match status" value="1"/>
</dbReference>
<evidence type="ECO:0000256" key="16">
    <source>
        <dbReference type="ARBA" id="ARBA00049421"/>
    </source>
</evidence>
<dbReference type="OrthoDB" id="440755at2759"/>
<dbReference type="GO" id="GO:0003827">
    <property type="term" value="F:alpha-1,3-mannosylglycoprotein 2-beta-N-acetylglucosaminyltransferase activity"/>
    <property type="evidence" value="ECO:0007669"/>
    <property type="project" value="UniProtKB-EC"/>
</dbReference>
<evidence type="ECO:0000256" key="13">
    <source>
        <dbReference type="ARBA" id="ARBA00023211"/>
    </source>
</evidence>
<dbReference type="PANTHER" id="PTHR10468:SF0">
    <property type="entry name" value="ALPHA-1,3-MANNOSYL-GLYCOPROTEIN 2-BETA-N-ACETYLGLUCOSAMINYLTRANSFERASE"/>
    <property type="match status" value="1"/>
</dbReference>
<evidence type="ECO:0000256" key="14">
    <source>
        <dbReference type="ARBA" id="ARBA00038949"/>
    </source>
</evidence>
<accession>F4PZE4</accession>
<dbReference type="InterPro" id="IPR029044">
    <property type="entry name" value="Nucleotide-diphossugar_trans"/>
</dbReference>
<keyword evidence="10 18" id="KW-1133">Transmembrane helix</keyword>
<comment type="cofactor">
    <cofactor evidence="1">
        <name>Mn(2+)</name>
        <dbReference type="ChEBI" id="CHEBI:29035"/>
    </cofactor>
</comment>
<evidence type="ECO:0000256" key="17">
    <source>
        <dbReference type="SAM" id="Coils"/>
    </source>
</evidence>
<dbReference type="FunFam" id="3.90.550.10:FF:000252">
    <property type="entry name" value="Protein O-linked-mannose beta-1,2-N-acetylglucosaminyltransferase 1"/>
    <property type="match status" value="1"/>
</dbReference>
<evidence type="ECO:0000313" key="20">
    <source>
        <dbReference type="Proteomes" id="UP000007797"/>
    </source>
</evidence>